<dbReference type="Pfam" id="PF06133">
    <property type="entry name" value="Com_YlbF"/>
    <property type="match status" value="1"/>
</dbReference>
<gene>
    <name evidence="1" type="ORF">SAMN04515677_1053</name>
</gene>
<accession>A0A1G9Q227</accession>
<protein>
    <submittedName>
        <fullName evidence="1">Cell fate regulator YlbF, YheA/YmcA/DUF963 family (Controls sporulation, competence, biofilm development)</fullName>
    </submittedName>
</protein>
<dbReference type="AlphaFoldDB" id="A0A1G9Q227"/>
<dbReference type="EMBL" id="FNGW01000005">
    <property type="protein sequence ID" value="SDM05046.1"/>
    <property type="molecule type" value="Genomic_DNA"/>
</dbReference>
<dbReference type="Gene3D" id="1.20.1500.10">
    <property type="entry name" value="YheA/YmcA-like"/>
    <property type="match status" value="1"/>
</dbReference>
<evidence type="ECO:0000313" key="2">
    <source>
        <dbReference type="Proteomes" id="UP000199068"/>
    </source>
</evidence>
<organism evidence="1 2">
    <name type="scientific">Romboutsia lituseburensis DSM 797</name>
    <dbReference type="NCBI Taxonomy" id="1121325"/>
    <lineage>
        <taxon>Bacteria</taxon>
        <taxon>Bacillati</taxon>
        <taxon>Bacillota</taxon>
        <taxon>Clostridia</taxon>
        <taxon>Peptostreptococcales</taxon>
        <taxon>Peptostreptococcaceae</taxon>
        <taxon>Romboutsia</taxon>
    </lineage>
</organism>
<dbReference type="InterPro" id="IPR023378">
    <property type="entry name" value="YheA/YmcA-like_dom_sf"/>
</dbReference>
<keyword evidence="2" id="KW-1185">Reference proteome</keyword>
<evidence type="ECO:0000313" key="1">
    <source>
        <dbReference type="EMBL" id="SDM05046.1"/>
    </source>
</evidence>
<dbReference type="SUPFAM" id="SSF158622">
    <property type="entry name" value="YheA/YmcA-like"/>
    <property type="match status" value="1"/>
</dbReference>
<reference evidence="1 2" key="1">
    <citation type="submission" date="2016-10" db="EMBL/GenBank/DDBJ databases">
        <authorList>
            <person name="de Groot N.N."/>
        </authorList>
    </citation>
    <scope>NUCLEOTIDE SEQUENCE [LARGE SCALE GENOMIC DNA]</scope>
    <source>
        <strain evidence="1 2">DSM 797</strain>
    </source>
</reference>
<dbReference type="Proteomes" id="UP000199068">
    <property type="component" value="Unassembled WGS sequence"/>
</dbReference>
<sequence length="111" mass="13095">MGVNDTATKLANEIKNSKEYKSFKKNMAEIKNDKECEKLLTDYRKAQVQIQNFAMRNQQLDKRTMSKIDIIQKKVYSNKKLCDYLNSEQKFTTMMNNINKILAQAVEKDYK</sequence>
<dbReference type="STRING" id="1121325.SAMN04515677_1053"/>
<dbReference type="InterPro" id="IPR010368">
    <property type="entry name" value="Com_YlbF"/>
</dbReference>
<name>A0A1G9Q227_9FIRM</name>
<dbReference type="RefSeq" id="WP_092725933.1">
    <property type="nucleotide sequence ID" value="NZ_FNGW01000005.1"/>
</dbReference>
<proteinExistence type="predicted"/>